<dbReference type="InterPro" id="IPR018357">
    <property type="entry name" value="Hexapep_transf_CS"/>
</dbReference>
<dbReference type="GO" id="GO:0103118">
    <property type="term" value="F:UDP-3-O-[(3R)-3-hydroxyacyl]-glucosamine N-acyltransferase activity"/>
    <property type="evidence" value="ECO:0007669"/>
    <property type="project" value="UniProtKB-EC"/>
</dbReference>
<feature type="domain" description="UDP-3-O-[3-hydroxymyristoyl] glucosamine N-acyltransferase non-repeat region" evidence="8">
    <location>
        <begin position="33"/>
        <end position="101"/>
    </location>
</feature>
<dbReference type="Proteomes" id="UP000778970">
    <property type="component" value="Unassembled WGS sequence"/>
</dbReference>
<reference evidence="9" key="1">
    <citation type="submission" date="2017-08" db="EMBL/GenBank/DDBJ databases">
        <authorList>
            <person name="Imhoff J.F."/>
            <person name="Rahn T."/>
            <person name="Kuenzel S."/>
            <person name="Neulinger S.C."/>
        </authorList>
    </citation>
    <scope>NUCLEOTIDE SEQUENCE</scope>
    <source>
        <strain evidence="9">DSM 9154</strain>
    </source>
</reference>
<keyword evidence="5 7" id="KW-0443">Lipid metabolism</keyword>
<comment type="function">
    <text evidence="7">Catalyzes the N-acylation of UDP-3-O-acylglucosamine using 3-hydroxyacyl-ACP as the acyl donor. Is involved in the biosynthesis of lipid A, a phosphorylated glycolipid that anchors the lipopolysaccharide to the outer membrane of the cell.</text>
</comment>
<dbReference type="PROSITE" id="PS00101">
    <property type="entry name" value="HEXAPEP_TRANSFERASES"/>
    <property type="match status" value="1"/>
</dbReference>
<dbReference type="InterPro" id="IPR001451">
    <property type="entry name" value="Hexapep"/>
</dbReference>
<dbReference type="Gene3D" id="3.40.1390.10">
    <property type="entry name" value="MurE/MurF, N-terminal domain"/>
    <property type="match status" value="1"/>
</dbReference>
<keyword evidence="4 7" id="KW-0677">Repeat</keyword>
<dbReference type="NCBIfam" id="NF002060">
    <property type="entry name" value="PRK00892.1"/>
    <property type="match status" value="1"/>
</dbReference>
<evidence type="ECO:0000256" key="6">
    <source>
        <dbReference type="ARBA" id="ARBA00023315"/>
    </source>
</evidence>
<evidence type="ECO:0000313" key="10">
    <source>
        <dbReference type="Proteomes" id="UP000778970"/>
    </source>
</evidence>
<dbReference type="InterPro" id="IPR020573">
    <property type="entry name" value="UDP_GlcNAc_AcTrfase_non-rep"/>
</dbReference>
<evidence type="ECO:0000256" key="1">
    <source>
        <dbReference type="ARBA" id="ARBA00022516"/>
    </source>
</evidence>
<dbReference type="RefSeq" id="WP_027288984.1">
    <property type="nucleotide sequence ID" value="NZ_NRRE01000026.1"/>
</dbReference>
<evidence type="ECO:0000256" key="5">
    <source>
        <dbReference type="ARBA" id="ARBA00023098"/>
    </source>
</evidence>
<feature type="active site" description="Proton acceptor" evidence="7">
    <location>
        <position position="251"/>
    </location>
</feature>
<dbReference type="PANTHER" id="PTHR43378:SF2">
    <property type="entry name" value="UDP-3-O-ACYLGLUCOSAMINE N-ACYLTRANSFERASE 1, MITOCHONDRIAL-RELATED"/>
    <property type="match status" value="1"/>
</dbReference>
<comment type="catalytic activity">
    <reaction evidence="7">
        <text>a UDP-3-O-[(3R)-3-hydroxyacyl]-alpha-D-glucosamine + a (3R)-hydroxyacyl-[ACP] = a UDP-2-N,3-O-bis[(3R)-3-hydroxyacyl]-alpha-D-glucosamine + holo-[ACP] + H(+)</text>
        <dbReference type="Rhea" id="RHEA:53836"/>
        <dbReference type="Rhea" id="RHEA-COMP:9685"/>
        <dbReference type="Rhea" id="RHEA-COMP:9945"/>
        <dbReference type="ChEBI" id="CHEBI:15378"/>
        <dbReference type="ChEBI" id="CHEBI:64479"/>
        <dbReference type="ChEBI" id="CHEBI:78827"/>
        <dbReference type="ChEBI" id="CHEBI:137740"/>
        <dbReference type="ChEBI" id="CHEBI:137748"/>
        <dbReference type="EC" id="2.3.1.191"/>
    </reaction>
</comment>
<dbReference type="EMBL" id="NRRE01000026">
    <property type="protein sequence ID" value="MBK1697817.1"/>
    <property type="molecule type" value="Genomic_DNA"/>
</dbReference>
<dbReference type="SUPFAM" id="SSF51161">
    <property type="entry name" value="Trimeric LpxA-like enzymes"/>
    <property type="match status" value="1"/>
</dbReference>
<keyword evidence="6 7" id="KW-0012">Acyltransferase</keyword>
<comment type="similarity">
    <text evidence="7">Belongs to the transferase hexapeptide repeat family. LpxD subfamily.</text>
</comment>
<dbReference type="CDD" id="cd03352">
    <property type="entry name" value="LbH_LpxD"/>
    <property type="match status" value="1"/>
</dbReference>
<dbReference type="EC" id="2.3.1.191" evidence="7"/>
<evidence type="ECO:0000313" key="9">
    <source>
        <dbReference type="EMBL" id="MBK1697817.1"/>
    </source>
</evidence>
<comment type="caution">
    <text evidence="9">The sequence shown here is derived from an EMBL/GenBank/DDBJ whole genome shotgun (WGS) entry which is preliminary data.</text>
</comment>
<dbReference type="NCBIfam" id="TIGR01853">
    <property type="entry name" value="lipid_A_lpxD"/>
    <property type="match status" value="1"/>
</dbReference>
<protein>
    <recommendedName>
        <fullName evidence="7">UDP-3-O-acylglucosamine N-acyltransferase</fullName>
        <ecNumber evidence="7">2.3.1.191</ecNumber>
    </recommendedName>
</protein>
<keyword evidence="10" id="KW-1185">Reference proteome</keyword>
<dbReference type="GO" id="GO:0009245">
    <property type="term" value="P:lipid A biosynthetic process"/>
    <property type="evidence" value="ECO:0007669"/>
    <property type="project" value="UniProtKB-UniRule"/>
</dbReference>
<evidence type="ECO:0000256" key="2">
    <source>
        <dbReference type="ARBA" id="ARBA00022556"/>
    </source>
</evidence>
<dbReference type="GO" id="GO:0016410">
    <property type="term" value="F:N-acyltransferase activity"/>
    <property type="evidence" value="ECO:0007669"/>
    <property type="project" value="InterPro"/>
</dbReference>
<reference evidence="9" key="2">
    <citation type="journal article" date="2020" name="Microorganisms">
        <title>Osmotic Adaptation and Compatible Solute Biosynthesis of Phototrophic Bacteria as Revealed from Genome Analyses.</title>
        <authorList>
            <person name="Imhoff J.F."/>
            <person name="Rahn T."/>
            <person name="Kunzel S."/>
            <person name="Keller A."/>
            <person name="Neulinger S.C."/>
        </authorList>
    </citation>
    <scope>NUCLEOTIDE SEQUENCE</scope>
    <source>
        <strain evidence="9">DSM 9154</strain>
    </source>
</reference>
<dbReference type="AlphaFoldDB" id="A0A934QJI0"/>
<evidence type="ECO:0000259" key="8">
    <source>
        <dbReference type="Pfam" id="PF04613"/>
    </source>
</evidence>
<keyword evidence="1 7" id="KW-0444">Lipid biosynthesis</keyword>
<keyword evidence="2 7" id="KW-0441">Lipid A biosynthesis</keyword>
<keyword evidence="3 7" id="KW-0808">Transferase</keyword>
<dbReference type="Pfam" id="PF04613">
    <property type="entry name" value="LpxD"/>
    <property type="match status" value="1"/>
</dbReference>
<dbReference type="Gene3D" id="2.160.10.10">
    <property type="entry name" value="Hexapeptide repeat proteins"/>
    <property type="match status" value="1"/>
</dbReference>
<name>A0A934QJI0_9PROT</name>
<evidence type="ECO:0000256" key="4">
    <source>
        <dbReference type="ARBA" id="ARBA00022737"/>
    </source>
</evidence>
<dbReference type="Pfam" id="PF00132">
    <property type="entry name" value="Hexapep"/>
    <property type="match status" value="2"/>
</dbReference>
<organism evidence="9 10">
    <name type="scientific">Rhodovibrio salinarum</name>
    <dbReference type="NCBI Taxonomy" id="1087"/>
    <lineage>
        <taxon>Bacteria</taxon>
        <taxon>Pseudomonadati</taxon>
        <taxon>Pseudomonadota</taxon>
        <taxon>Alphaproteobacteria</taxon>
        <taxon>Rhodospirillales</taxon>
        <taxon>Rhodovibrionaceae</taxon>
        <taxon>Rhodovibrio</taxon>
    </lineage>
</organism>
<evidence type="ECO:0000256" key="7">
    <source>
        <dbReference type="HAMAP-Rule" id="MF_00523"/>
    </source>
</evidence>
<dbReference type="InterPro" id="IPR007691">
    <property type="entry name" value="LpxD"/>
</dbReference>
<gene>
    <name evidence="7 9" type="primary">lpxD</name>
    <name evidence="9" type="ORF">CKO21_11255</name>
</gene>
<comment type="pathway">
    <text evidence="7">Bacterial outer membrane biogenesis; LPS lipid A biosynthesis.</text>
</comment>
<accession>A0A934QJI0</accession>
<dbReference type="GO" id="GO:0016020">
    <property type="term" value="C:membrane"/>
    <property type="evidence" value="ECO:0007669"/>
    <property type="project" value="GOC"/>
</dbReference>
<sequence length="343" mass="35521">MVDDRFFRRAGPFTLQQLADLTGAAVAAGSDPDRRVTGVAPLSAAGPDDISFLDNQRYLDDFRQSRAGACIVAPEQAGNAPDDMALLLADKPYRGYAAIAAAFHPDQHPTGQIDDSARIGRGVEIGEQTDIGPGAVIGEEAVIGDRCRIGANAVIAPGVSVGDDTTVGAGATLSHCLIGARVNIHPGVRIGQRGFGFDMSDFPFRDVPQLGRVIVEEDVEIGANTSIDRGAGPDTVIGAGSKLDNLVQIGHNVRLGRGCVVVAQAGVAGSTVIEDFVALGGQAGVTGHIRLGTGAQIAAQAGVSRDVAAGERLAGSPAMPSKQFFRLVAIWQRLLKTKGNKDE</sequence>
<dbReference type="HAMAP" id="MF_00523">
    <property type="entry name" value="LpxD"/>
    <property type="match status" value="1"/>
</dbReference>
<comment type="subunit">
    <text evidence="7">Homotrimer.</text>
</comment>
<dbReference type="PANTHER" id="PTHR43378">
    <property type="entry name" value="UDP-3-O-ACYLGLUCOSAMINE N-ACYLTRANSFERASE"/>
    <property type="match status" value="1"/>
</dbReference>
<dbReference type="InterPro" id="IPR011004">
    <property type="entry name" value="Trimer_LpxA-like_sf"/>
</dbReference>
<evidence type="ECO:0000256" key="3">
    <source>
        <dbReference type="ARBA" id="ARBA00022679"/>
    </source>
</evidence>
<proteinExistence type="inferred from homology"/>